<dbReference type="KEGG" id="api:115034942"/>
<dbReference type="InterPro" id="IPR018289">
    <property type="entry name" value="MULE_transposase_dom"/>
</dbReference>
<feature type="region of interest" description="Disordered" evidence="2">
    <location>
        <begin position="590"/>
        <end position="621"/>
    </location>
</feature>
<feature type="domain" description="SWIM-type" evidence="3">
    <location>
        <begin position="411"/>
        <end position="442"/>
    </location>
</feature>
<organism evidence="4 5">
    <name type="scientific">Acyrthosiphon pisum</name>
    <name type="common">Pea aphid</name>
    <dbReference type="NCBI Taxonomy" id="7029"/>
    <lineage>
        <taxon>Eukaryota</taxon>
        <taxon>Metazoa</taxon>
        <taxon>Ecdysozoa</taxon>
        <taxon>Arthropoda</taxon>
        <taxon>Hexapoda</taxon>
        <taxon>Insecta</taxon>
        <taxon>Pterygota</taxon>
        <taxon>Neoptera</taxon>
        <taxon>Paraneoptera</taxon>
        <taxon>Hemiptera</taxon>
        <taxon>Sternorrhyncha</taxon>
        <taxon>Aphidomorpha</taxon>
        <taxon>Aphidoidea</taxon>
        <taxon>Aphididae</taxon>
        <taxon>Macrosiphini</taxon>
        <taxon>Acyrthosiphon</taxon>
    </lineage>
</organism>
<protein>
    <recommendedName>
        <fullName evidence="3">SWIM-type domain-containing protein</fullName>
    </recommendedName>
</protein>
<evidence type="ECO:0000256" key="2">
    <source>
        <dbReference type="SAM" id="MobiDB-lite"/>
    </source>
</evidence>
<evidence type="ECO:0000256" key="1">
    <source>
        <dbReference type="PROSITE-ProRule" id="PRU00325"/>
    </source>
</evidence>
<reference evidence="4" key="2">
    <citation type="submission" date="2022-06" db="UniProtKB">
        <authorList>
            <consortium name="EnsemblMetazoa"/>
        </authorList>
    </citation>
    <scope>IDENTIFICATION</scope>
</reference>
<dbReference type="RefSeq" id="XP_029348368.1">
    <property type="nucleotide sequence ID" value="XM_029492508.1"/>
</dbReference>
<accession>A0A8R2JVB1</accession>
<dbReference type="Proteomes" id="UP000007819">
    <property type="component" value="Unassembled WGS sequence"/>
</dbReference>
<name>A0A8R2JVB1_ACYPI</name>
<sequence length="637" mass="73042">MNHSHTLDTADALGNLRSIPDTRQLFETYFNDGLGITDSMTFHEGKLELEGDEYVIADASLNPKYRTVQHWHNVWREFNLGPRIGEGVIEKLQSKKASYEEKGVKILINEEPFAVVICTPLMQRAHKLPYSKDIVFSDSTASCDAHNHSITFMLTPCAVGAVPLAVIITKGQSMNDYKIGFELVKNCVGPDGFGGECFPKLFITDDSEAERQALQSVWPQSKQLLCRFHICQSVWRWLWGSENNIEKLDRPILYALFNKILTASSVEMAEVAYLNAIDSNNNVNVAKYPNWVNYVNLYWKRKEIWVLSYRNFETHGHQTNNFSEICVRIYKDIVLSRNKAYNVVSLVDFTSTVMEHYYIRRIRKFCNSRCDVSRLFLISLQKKIKYLTIDMIESLENNMFKVPSEKDTEMYEVNATLGYCTCYQGHLGTFCKHQAAVYFFFSKELPNAPPVTAKCRYNMAVLAFGDKVQPLSFYNSLNAQDEIEENNTEIIDVNYTNNMSKVVIDEKQPELITNNVLKPVQQDFQSVVDLMVHKNDEFGSTNESLNIFLKKLGNVKTKNSWETFLSTCGKQISLRHANKAKIRVQPTSISRRRPGVTRGSSRLVVGRPAKTENSKKNKRKRNLQQNINKNQLNAKSH</sequence>
<keyword evidence="5" id="KW-1185">Reference proteome</keyword>
<dbReference type="GeneID" id="115034942"/>
<keyword evidence="1" id="KW-0479">Metal-binding</keyword>
<evidence type="ECO:0000313" key="4">
    <source>
        <dbReference type="EnsemblMetazoa" id="XP_029348368.1"/>
    </source>
</evidence>
<dbReference type="Pfam" id="PF10551">
    <property type="entry name" value="MULE"/>
    <property type="match status" value="1"/>
</dbReference>
<reference evidence="5" key="1">
    <citation type="submission" date="2010-06" db="EMBL/GenBank/DDBJ databases">
        <authorList>
            <person name="Jiang H."/>
            <person name="Abraham K."/>
            <person name="Ali S."/>
            <person name="Alsbrooks S.L."/>
            <person name="Anim B.N."/>
            <person name="Anosike U.S."/>
            <person name="Attaway T."/>
            <person name="Bandaranaike D.P."/>
            <person name="Battles P.K."/>
            <person name="Bell S.N."/>
            <person name="Bell A.V."/>
            <person name="Beltran B."/>
            <person name="Bickham C."/>
            <person name="Bustamante Y."/>
            <person name="Caleb T."/>
            <person name="Canada A."/>
            <person name="Cardenas V."/>
            <person name="Carter K."/>
            <person name="Chacko J."/>
            <person name="Chandrabose M.N."/>
            <person name="Chavez D."/>
            <person name="Chavez A."/>
            <person name="Chen L."/>
            <person name="Chu H.-S."/>
            <person name="Claassen K.J."/>
            <person name="Cockrell R."/>
            <person name="Collins M."/>
            <person name="Cooper J.A."/>
            <person name="Cree A."/>
            <person name="Curry S.M."/>
            <person name="Da Y."/>
            <person name="Dao M.D."/>
            <person name="Das B."/>
            <person name="Davila M.-L."/>
            <person name="Davy-Carroll L."/>
            <person name="Denson S."/>
            <person name="Dinh H."/>
            <person name="Ebong V.E."/>
            <person name="Edwards J.R."/>
            <person name="Egan A."/>
            <person name="El-Daye J."/>
            <person name="Escobedo L."/>
            <person name="Fernandez S."/>
            <person name="Fernando P.R."/>
            <person name="Flagg N."/>
            <person name="Forbes L.D."/>
            <person name="Fowler R.G."/>
            <person name="Fu Q."/>
            <person name="Gabisi R.A."/>
            <person name="Ganer J."/>
            <person name="Garbino Pronczuk A."/>
            <person name="Garcia R.M."/>
            <person name="Garner T."/>
            <person name="Garrett T.E."/>
            <person name="Gonzalez D.A."/>
            <person name="Hamid H."/>
            <person name="Hawkins E.S."/>
            <person name="Hirani K."/>
            <person name="Hogues M.E."/>
            <person name="Hollins B."/>
            <person name="Hsiao C.-H."/>
            <person name="Jabil R."/>
            <person name="James M.L."/>
            <person name="Jhangiani S.N."/>
            <person name="Johnson B."/>
            <person name="Johnson Q."/>
            <person name="Joshi V."/>
            <person name="Kalu J.B."/>
            <person name="Kam C."/>
            <person name="Kashfia A."/>
            <person name="Keebler J."/>
            <person name="Kisamo H."/>
            <person name="Kovar C.L."/>
            <person name="Lago L.A."/>
            <person name="Lai C.-Y."/>
            <person name="Laidlaw J."/>
            <person name="Lara F."/>
            <person name="Le T.-K."/>
            <person name="Lee S.L."/>
            <person name="Legall F.H."/>
            <person name="Lemon S.J."/>
            <person name="Lewis L.R."/>
            <person name="Li B."/>
            <person name="Liu Y."/>
            <person name="Liu Y.-S."/>
            <person name="Lopez J."/>
            <person name="Lozado R.J."/>
            <person name="Lu J."/>
            <person name="Madu R.C."/>
            <person name="Maheshwari M."/>
            <person name="Maheshwari R."/>
            <person name="Malloy K."/>
            <person name="Martinez E."/>
            <person name="Mathew T."/>
            <person name="Mercado I.C."/>
            <person name="Mercado C."/>
            <person name="Meyer B."/>
            <person name="Montgomery K."/>
            <person name="Morgan M.B."/>
            <person name="Munidasa M."/>
            <person name="Nazareth L.V."/>
            <person name="Nelson J."/>
            <person name="Ng B.M."/>
            <person name="Nguyen N.B."/>
            <person name="Nguyen P.Q."/>
            <person name="Nguyen T."/>
            <person name="Obregon M."/>
            <person name="Okwuonu G.O."/>
            <person name="Onwere C.G."/>
            <person name="Orozco G."/>
            <person name="Parra A."/>
            <person name="Patel S."/>
            <person name="Patil S."/>
            <person name="Perez A."/>
            <person name="Perez Y."/>
            <person name="Pham C."/>
            <person name="Primus E.L."/>
            <person name="Pu L.-L."/>
            <person name="Puazo M."/>
            <person name="Qin X."/>
            <person name="Quiroz J.B."/>
            <person name="Reese J."/>
            <person name="Richards S."/>
            <person name="Rives C.M."/>
            <person name="Robberts R."/>
            <person name="Ruiz S.J."/>
            <person name="Ruiz M.J."/>
            <person name="Santibanez J."/>
            <person name="Schneider B.W."/>
            <person name="Sisson I."/>
            <person name="Smith M."/>
            <person name="Sodergren E."/>
            <person name="Song X.-Z."/>
            <person name="Song B.B."/>
            <person name="Summersgill H."/>
            <person name="Thelus R."/>
            <person name="Thornton R.D."/>
            <person name="Trejos Z.Y."/>
            <person name="Usmani K."/>
            <person name="Vattathil S."/>
            <person name="Villasana D."/>
            <person name="Walker D.L."/>
            <person name="Wang S."/>
            <person name="Wang K."/>
            <person name="White C.S."/>
            <person name="Williams A.C."/>
            <person name="Williamson J."/>
            <person name="Wilson K."/>
            <person name="Woghiren I.O."/>
            <person name="Woodworth J.R."/>
            <person name="Worley K.C."/>
            <person name="Wright R.A."/>
            <person name="Wu W."/>
            <person name="Young L."/>
            <person name="Zhang L."/>
            <person name="Zhang J."/>
            <person name="Zhu Y."/>
            <person name="Muzny D.M."/>
            <person name="Weinstock G."/>
            <person name="Gibbs R.A."/>
        </authorList>
    </citation>
    <scope>NUCLEOTIDE SEQUENCE [LARGE SCALE GENOMIC DNA]</scope>
    <source>
        <strain evidence="5">LSR1</strain>
    </source>
</reference>
<dbReference type="AlphaFoldDB" id="A0A8R2JVB1"/>
<dbReference type="PROSITE" id="PS50966">
    <property type="entry name" value="ZF_SWIM"/>
    <property type="match status" value="1"/>
</dbReference>
<dbReference type="EnsemblMetazoa" id="XM_029492508.1">
    <property type="protein sequence ID" value="XP_029348368.1"/>
    <property type="gene ID" value="LOC115034942"/>
</dbReference>
<keyword evidence="1" id="KW-0862">Zinc</keyword>
<evidence type="ECO:0000313" key="5">
    <source>
        <dbReference type="Proteomes" id="UP000007819"/>
    </source>
</evidence>
<dbReference type="OrthoDB" id="6629514at2759"/>
<evidence type="ECO:0000259" key="3">
    <source>
        <dbReference type="PROSITE" id="PS50966"/>
    </source>
</evidence>
<dbReference type="PANTHER" id="PTHR35385:SF2">
    <property type="entry name" value="PROTEIN B, PUTATIVE-RELATED"/>
    <property type="match status" value="1"/>
</dbReference>
<dbReference type="InterPro" id="IPR007527">
    <property type="entry name" value="Znf_SWIM"/>
</dbReference>
<dbReference type="GO" id="GO:0008270">
    <property type="term" value="F:zinc ion binding"/>
    <property type="evidence" value="ECO:0007669"/>
    <property type="project" value="UniProtKB-KW"/>
</dbReference>
<dbReference type="PANTHER" id="PTHR35385">
    <property type="entry name" value="PROTEIN B, PUTATIVE-RELATED-RELATED"/>
    <property type="match status" value="1"/>
</dbReference>
<proteinExistence type="predicted"/>
<keyword evidence="1" id="KW-0863">Zinc-finger</keyword>